<dbReference type="KEGG" id="taer:GT409_08660"/>
<dbReference type="InterPro" id="IPR023214">
    <property type="entry name" value="HAD_sf"/>
</dbReference>
<reference evidence="1 2" key="1">
    <citation type="submission" date="2020-01" db="EMBL/GenBank/DDBJ databases">
        <title>Ponticoccus aerotolerans gen. nov., sp. nov., an anaerobic bacterium and proposal of Ponticoccusceae fam. nov., Ponticoccusles ord. nov. and Ponticoccuse classis nov. in the phylum Kiritimatiellaeota.</title>
        <authorList>
            <person name="Zhou L.Y."/>
            <person name="Du Z.J."/>
        </authorList>
    </citation>
    <scope>NUCLEOTIDE SEQUENCE [LARGE SCALE GENOMIC DNA]</scope>
    <source>
        <strain evidence="1 2">S-5007</strain>
    </source>
</reference>
<name>A0A6P1M8X4_9BACT</name>
<dbReference type="RefSeq" id="WP_160628705.1">
    <property type="nucleotide sequence ID" value="NZ_CP047593.1"/>
</dbReference>
<protein>
    <submittedName>
        <fullName evidence="1">Uncharacterized protein</fullName>
    </submittedName>
</protein>
<dbReference type="InterPro" id="IPR023198">
    <property type="entry name" value="PGP-like_dom2"/>
</dbReference>
<dbReference type="EMBL" id="CP047593">
    <property type="protein sequence ID" value="QHI69523.1"/>
    <property type="molecule type" value="Genomic_DNA"/>
</dbReference>
<keyword evidence="2" id="KW-1185">Reference proteome</keyword>
<evidence type="ECO:0000313" key="2">
    <source>
        <dbReference type="Proteomes" id="UP000464954"/>
    </source>
</evidence>
<proteinExistence type="predicted"/>
<evidence type="ECO:0000313" key="1">
    <source>
        <dbReference type="EMBL" id="QHI69523.1"/>
    </source>
</evidence>
<dbReference type="Gene3D" id="3.40.50.1000">
    <property type="entry name" value="HAD superfamily/HAD-like"/>
    <property type="match status" value="1"/>
</dbReference>
<organism evidence="1 2">
    <name type="scientific">Tichowtungia aerotolerans</name>
    <dbReference type="NCBI Taxonomy" id="2697043"/>
    <lineage>
        <taxon>Bacteria</taxon>
        <taxon>Pseudomonadati</taxon>
        <taxon>Kiritimatiellota</taxon>
        <taxon>Tichowtungiia</taxon>
        <taxon>Tichowtungiales</taxon>
        <taxon>Tichowtungiaceae</taxon>
        <taxon>Tichowtungia</taxon>
    </lineage>
</organism>
<dbReference type="Proteomes" id="UP000464954">
    <property type="component" value="Chromosome"/>
</dbReference>
<accession>A0A6P1M8X4</accession>
<dbReference type="SUPFAM" id="SSF56784">
    <property type="entry name" value="HAD-like"/>
    <property type="match status" value="1"/>
</dbReference>
<gene>
    <name evidence="1" type="ORF">GT409_08660</name>
</gene>
<dbReference type="AlphaFoldDB" id="A0A6P1M8X4"/>
<sequence length="234" mass="25546">MSDVEAAKSAGKKVREVLFFELETLAITGRKAMFETLQKVMKSKDMDVTKALFAKCGLTARPAAAIQAMIDNSGRNLTTGDQLAEQAESEMKKFFESDLELNPALPPLIKAAQEKNIEVVALSPWGEELAGTLMKKLGLDELGVDLVAQDCQEAVFPRADHWLRFLKQREQDTIPVIALVTSAGACRGAMTAGATCVAIPDEYTSFEDFSGAKIIMDSLDEMTPAEILDMVCRH</sequence>
<dbReference type="InterPro" id="IPR036412">
    <property type="entry name" value="HAD-like_sf"/>
</dbReference>
<dbReference type="Gene3D" id="1.10.150.240">
    <property type="entry name" value="Putative phosphatase, domain 2"/>
    <property type="match status" value="1"/>
</dbReference>